<name>R7VDP0_CAPTE</name>
<dbReference type="AlphaFoldDB" id="R7VDP0"/>
<keyword evidence="1" id="KW-1133">Transmembrane helix</keyword>
<evidence type="ECO:0000256" key="1">
    <source>
        <dbReference type="SAM" id="Phobius"/>
    </source>
</evidence>
<dbReference type="HOGENOM" id="CLU_1705914_0_0_1"/>
<evidence type="ECO:0000313" key="4">
    <source>
        <dbReference type="Proteomes" id="UP000014760"/>
    </source>
</evidence>
<gene>
    <name evidence="2" type="ORF">CAPTEDRAFT_199417</name>
</gene>
<protein>
    <submittedName>
        <fullName evidence="2 3">Uncharacterized protein</fullName>
    </submittedName>
</protein>
<feature type="transmembrane region" description="Helical" evidence="1">
    <location>
        <begin position="55"/>
        <end position="76"/>
    </location>
</feature>
<sequence length="154" mass="17883">MPNIYPYFITDHQAYSSSLATIACYDNGDLKAVHFEDKPPEPEINPNALLGERRWLKVAMAFISYGVMSVVFDWLWVDDMLRCQMIDIIEKTFYNDEMMMGETLSQILSLFIEEIPQITLKLMQKQLGFRKKLLKHQCLHITVTAIPATTVFEE</sequence>
<keyword evidence="1" id="KW-0472">Membrane</keyword>
<dbReference type="EMBL" id="KB293008">
    <property type="protein sequence ID" value="ELU16662.1"/>
    <property type="molecule type" value="Genomic_DNA"/>
</dbReference>
<accession>R7VDP0</accession>
<evidence type="ECO:0000313" key="2">
    <source>
        <dbReference type="EMBL" id="ELU16662.1"/>
    </source>
</evidence>
<keyword evidence="4" id="KW-1185">Reference proteome</keyword>
<dbReference type="EnsemblMetazoa" id="CapteT199417">
    <property type="protein sequence ID" value="CapteP199417"/>
    <property type="gene ID" value="CapteG199417"/>
</dbReference>
<dbReference type="EMBL" id="AMQN01017335">
    <property type="status" value="NOT_ANNOTATED_CDS"/>
    <property type="molecule type" value="Genomic_DNA"/>
</dbReference>
<dbReference type="OrthoDB" id="6268706at2759"/>
<proteinExistence type="predicted"/>
<dbReference type="Proteomes" id="UP000014760">
    <property type="component" value="Unassembled WGS sequence"/>
</dbReference>
<evidence type="ECO:0000313" key="3">
    <source>
        <dbReference type="EnsemblMetazoa" id="CapteP199417"/>
    </source>
</evidence>
<organism evidence="2">
    <name type="scientific">Capitella teleta</name>
    <name type="common">Polychaete worm</name>
    <dbReference type="NCBI Taxonomy" id="283909"/>
    <lineage>
        <taxon>Eukaryota</taxon>
        <taxon>Metazoa</taxon>
        <taxon>Spiralia</taxon>
        <taxon>Lophotrochozoa</taxon>
        <taxon>Annelida</taxon>
        <taxon>Polychaeta</taxon>
        <taxon>Sedentaria</taxon>
        <taxon>Scolecida</taxon>
        <taxon>Capitellidae</taxon>
        <taxon>Capitella</taxon>
    </lineage>
</organism>
<dbReference type="EMBL" id="AMQN01017336">
    <property type="status" value="NOT_ANNOTATED_CDS"/>
    <property type="molecule type" value="Genomic_DNA"/>
</dbReference>
<reference evidence="4" key="1">
    <citation type="submission" date="2012-12" db="EMBL/GenBank/DDBJ databases">
        <authorList>
            <person name="Hellsten U."/>
            <person name="Grimwood J."/>
            <person name="Chapman J.A."/>
            <person name="Shapiro H."/>
            <person name="Aerts A."/>
            <person name="Otillar R.P."/>
            <person name="Terry A.Y."/>
            <person name="Boore J.L."/>
            <person name="Simakov O."/>
            <person name="Marletaz F."/>
            <person name="Cho S.-J."/>
            <person name="Edsinger-Gonzales E."/>
            <person name="Havlak P."/>
            <person name="Kuo D.-H."/>
            <person name="Larsson T."/>
            <person name="Lv J."/>
            <person name="Arendt D."/>
            <person name="Savage R."/>
            <person name="Osoegawa K."/>
            <person name="de Jong P."/>
            <person name="Lindberg D.R."/>
            <person name="Seaver E.C."/>
            <person name="Weisblat D.A."/>
            <person name="Putnam N.H."/>
            <person name="Grigoriev I.V."/>
            <person name="Rokhsar D.S."/>
        </authorList>
    </citation>
    <scope>NUCLEOTIDE SEQUENCE</scope>
    <source>
        <strain evidence="4">I ESC-2004</strain>
    </source>
</reference>
<reference evidence="3" key="3">
    <citation type="submission" date="2015-06" db="UniProtKB">
        <authorList>
            <consortium name="EnsemblMetazoa"/>
        </authorList>
    </citation>
    <scope>IDENTIFICATION</scope>
</reference>
<reference evidence="2 4" key="2">
    <citation type="journal article" date="2013" name="Nature">
        <title>Insights into bilaterian evolution from three spiralian genomes.</title>
        <authorList>
            <person name="Simakov O."/>
            <person name="Marletaz F."/>
            <person name="Cho S.J."/>
            <person name="Edsinger-Gonzales E."/>
            <person name="Havlak P."/>
            <person name="Hellsten U."/>
            <person name="Kuo D.H."/>
            <person name="Larsson T."/>
            <person name="Lv J."/>
            <person name="Arendt D."/>
            <person name="Savage R."/>
            <person name="Osoegawa K."/>
            <person name="de Jong P."/>
            <person name="Grimwood J."/>
            <person name="Chapman J.A."/>
            <person name="Shapiro H."/>
            <person name="Aerts A."/>
            <person name="Otillar R.P."/>
            <person name="Terry A.Y."/>
            <person name="Boore J.L."/>
            <person name="Grigoriev I.V."/>
            <person name="Lindberg D.R."/>
            <person name="Seaver E.C."/>
            <person name="Weisblat D.A."/>
            <person name="Putnam N.H."/>
            <person name="Rokhsar D.S."/>
        </authorList>
    </citation>
    <scope>NUCLEOTIDE SEQUENCE</scope>
    <source>
        <strain evidence="2 4">I ESC-2004</strain>
    </source>
</reference>
<keyword evidence="1" id="KW-0812">Transmembrane</keyword>